<reference evidence="2" key="1">
    <citation type="journal article" date="2021" name="Proc. Natl. Acad. Sci. U.S.A.">
        <title>Three genomes in the algal genus Volvox reveal the fate of a haploid sex-determining region after a transition to homothallism.</title>
        <authorList>
            <person name="Yamamoto K."/>
            <person name="Hamaji T."/>
            <person name="Kawai-Toyooka H."/>
            <person name="Matsuzaki R."/>
            <person name="Takahashi F."/>
            <person name="Nishimura Y."/>
            <person name="Kawachi M."/>
            <person name="Noguchi H."/>
            <person name="Minakuchi Y."/>
            <person name="Umen J.G."/>
            <person name="Toyoda A."/>
            <person name="Nozaki H."/>
        </authorList>
    </citation>
    <scope>NUCLEOTIDE SEQUENCE</scope>
    <source>
        <strain evidence="2">NIES-3780</strain>
    </source>
</reference>
<feature type="compositionally biased region" description="Low complexity" evidence="1">
    <location>
        <begin position="150"/>
        <end position="163"/>
    </location>
</feature>
<proteinExistence type="predicted"/>
<protein>
    <submittedName>
        <fullName evidence="2">Uncharacterized protein</fullName>
    </submittedName>
</protein>
<sequence>MAGCGNAGRKEGALVAGAAAGGRGAPGGGSGLPPSRPSRGEGAGSLRSTVDGTSPVAALGSVASPPPPSASLSFTTRISALTGAANGPAADSDSSCCCCNCGGSGGGCAAAAGVAAGTADCHTALTPLLPPSASLSSAMLSPAPRRIASNSHASSCQASSRQQRTLWSRPPLSSSHTGPPSCLWCCLRSECEYPWADWPHNDICTAVIAVMESWWPW</sequence>
<evidence type="ECO:0000313" key="2">
    <source>
        <dbReference type="EMBL" id="GIL47005.1"/>
    </source>
</evidence>
<evidence type="ECO:0000256" key="1">
    <source>
        <dbReference type="SAM" id="MobiDB-lite"/>
    </source>
</evidence>
<name>A0A8J4EWT8_9CHLO</name>
<evidence type="ECO:0000313" key="3">
    <source>
        <dbReference type="Proteomes" id="UP000747399"/>
    </source>
</evidence>
<dbReference type="AlphaFoldDB" id="A0A8J4EWT8"/>
<feature type="region of interest" description="Disordered" evidence="1">
    <location>
        <begin position="18"/>
        <end position="70"/>
    </location>
</feature>
<gene>
    <name evidence="2" type="ORF">Vafri_3847</name>
</gene>
<feature type="compositionally biased region" description="Gly residues" evidence="1">
    <location>
        <begin position="19"/>
        <end position="31"/>
    </location>
</feature>
<feature type="region of interest" description="Disordered" evidence="1">
    <location>
        <begin position="150"/>
        <end position="179"/>
    </location>
</feature>
<feature type="compositionally biased region" description="Low complexity" evidence="1">
    <location>
        <begin position="54"/>
        <end position="63"/>
    </location>
</feature>
<dbReference type="EMBL" id="BNCO01000004">
    <property type="protein sequence ID" value="GIL47005.1"/>
    <property type="molecule type" value="Genomic_DNA"/>
</dbReference>
<accession>A0A8J4EWT8</accession>
<keyword evidence="3" id="KW-1185">Reference proteome</keyword>
<dbReference type="Proteomes" id="UP000747399">
    <property type="component" value="Unassembled WGS sequence"/>
</dbReference>
<comment type="caution">
    <text evidence="2">The sequence shown here is derived from an EMBL/GenBank/DDBJ whole genome shotgun (WGS) entry which is preliminary data.</text>
</comment>
<organism evidence="2 3">
    <name type="scientific">Volvox africanus</name>
    <dbReference type="NCBI Taxonomy" id="51714"/>
    <lineage>
        <taxon>Eukaryota</taxon>
        <taxon>Viridiplantae</taxon>
        <taxon>Chlorophyta</taxon>
        <taxon>core chlorophytes</taxon>
        <taxon>Chlorophyceae</taxon>
        <taxon>CS clade</taxon>
        <taxon>Chlamydomonadales</taxon>
        <taxon>Volvocaceae</taxon>
        <taxon>Volvox</taxon>
    </lineage>
</organism>